<dbReference type="EC" id="3.5.1.28" evidence="3"/>
<dbReference type="OrthoDB" id="66275at2"/>
<dbReference type="FunFam" id="3.40.80.10:FF:000003">
    <property type="entry name" value="N-acetylmuramoyl-L-alanine amidase"/>
    <property type="match status" value="1"/>
</dbReference>
<dbReference type="GO" id="GO:0009253">
    <property type="term" value="P:peptidoglycan catabolic process"/>
    <property type="evidence" value="ECO:0007669"/>
    <property type="project" value="InterPro"/>
</dbReference>
<dbReference type="Gene3D" id="3.40.80.10">
    <property type="entry name" value="Peptidoglycan recognition protein-like"/>
    <property type="match status" value="1"/>
</dbReference>
<comment type="similarity">
    <text evidence="2">Belongs to the N-acetylmuramoyl-L-alanine amidase 2 family.</text>
</comment>
<dbReference type="PANTHER" id="PTHR30417">
    <property type="entry name" value="N-ACETYLMURAMOYL-L-ALANINE AMIDASE AMID"/>
    <property type="match status" value="1"/>
</dbReference>
<reference evidence="8 9" key="1">
    <citation type="submission" date="2015-10" db="EMBL/GenBank/DDBJ databases">
        <authorList>
            <person name="Gilbert D.G."/>
        </authorList>
    </citation>
    <scope>NUCLEOTIDE SEQUENCE [LARGE SCALE GENOMIC DNA]</scope>
    <source>
        <strain evidence="8 9">ChDC F311</strain>
    </source>
</reference>
<name>A0A101K737_FUSNC</name>
<dbReference type="Pfam" id="PF01510">
    <property type="entry name" value="Amidase_2"/>
    <property type="match status" value="1"/>
</dbReference>
<keyword evidence="6" id="KW-0732">Signal</keyword>
<dbReference type="GO" id="GO:0071555">
    <property type="term" value="P:cell wall organization"/>
    <property type="evidence" value="ECO:0007669"/>
    <property type="project" value="UniProtKB-KW"/>
</dbReference>
<evidence type="ECO:0000256" key="4">
    <source>
        <dbReference type="ARBA" id="ARBA00022801"/>
    </source>
</evidence>
<dbReference type="SUPFAM" id="SSF55846">
    <property type="entry name" value="N-acetylmuramoyl-L-alanine amidase-like"/>
    <property type="match status" value="1"/>
</dbReference>
<dbReference type="Pfam" id="PF01471">
    <property type="entry name" value="PG_binding_1"/>
    <property type="match status" value="1"/>
</dbReference>
<proteinExistence type="inferred from homology"/>
<evidence type="ECO:0000256" key="6">
    <source>
        <dbReference type="SAM" id="SignalP"/>
    </source>
</evidence>
<dbReference type="GO" id="GO:0008745">
    <property type="term" value="F:N-acetylmuramoyl-L-alanine amidase activity"/>
    <property type="evidence" value="ECO:0007669"/>
    <property type="project" value="UniProtKB-EC"/>
</dbReference>
<sequence>MKKILAFISLLFLMVACSSTEEVKSTGNRNINRGSNISRSQTTIRNIGKFQVDSNSYVATGKNERIQFIIVHYTATDNAGAIKELTSSRVSSHFLVLDEDDNKIYSLVPLEQRAWHAGASAFRGRININDTSVGIEIVSEGIAKEFVPDPNPYHPYDHYVDYKPIQIEKTAQIIKYVAEKYNIPARNILAHSDIAPSRKKDPGAKFPWKELYDKYNIGAWYDEADKQEFMDEEKFNATSIREIKDELRKYGYEINRFDEWDKESKDVVYAFQLHFNPKNPTGEMDLETFAILKALNKKYPE</sequence>
<dbReference type="InterPro" id="IPR036365">
    <property type="entry name" value="PGBD-like_sf"/>
</dbReference>
<feature type="domain" description="N-acetylmuramoyl-L-alanine amidase" evidence="7">
    <location>
        <begin position="54"/>
        <end position="203"/>
    </location>
</feature>
<keyword evidence="4" id="KW-0378">Hydrolase</keyword>
<dbReference type="PROSITE" id="PS51257">
    <property type="entry name" value="PROKAR_LIPOPROTEIN"/>
    <property type="match status" value="1"/>
</dbReference>
<comment type="caution">
    <text evidence="8">The sequence shown here is derived from an EMBL/GenBank/DDBJ whole genome shotgun (WGS) entry which is preliminary data.</text>
</comment>
<evidence type="ECO:0000256" key="2">
    <source>
        <dbReference type="ARBA" id="ARBA00007553"/>
    </source>
</evidence>
<dbReference type="Proteomes" id="UP000054800">
    <property type="component" value="Unassembled WGS sequence"/>
</dbReference>
<dbReference type="InterPro" id="IPR002477">
    <property type="entry name" value="Peptidoglycan-bd-like"/>
</dbReference>
<feature type="chain" id="PRO_5007098571" description="N-acetylmuramoyl-L-alanine amidase" evidence="6">
    <location>
        <begin position="19"/>
        <end position="301"/>
    </location>
</feature>
<dbReference type="CDD" id="cd06583">
    <property type="entry name" value="PGRP"/>
    <property type="match status" value="1"/>
</dbReference>
<evidence type="ECO:0000313" key="9">
    <source>
        <dbReference type="Proteomes" id="UP000054800"/>
    </source>
</evidence>
<dbReference type="SMART" id="SM00644">
    <property type="entry name" value="Ami_2"/>
    <property type="match status" value="1"/>
</dbReference>
<dbReference type="InterPro" id="IPR051206">
    <property type="entry name" value="NAMLAA_amidase_2"/>
</dbReference>
<dbReference type="PANTHER" id="PTHR30417:SF1">
    <property type="entry name" value="N-ACETYLMURAMOYL-L-ALANINE AMIDASE AMID"/>
    <property type="match status" value="1"/>
</dbReference>
<evidence type="ECO:0000256" key="1">
    <source>
        <dbReference type="ARBA" id="ARBA00001561"/>
    </source>
</evidence>
<protein>
    <recommendedName>
        <fullName evidence="3">N-acetylmuramoyl-L-alanine amidase</fullName>
        <ecNumber evidence="3">3.5.1.28</ecNumber>
    </recommendedName>
</protein>
<evidence type="ECO:0000313" key="8">
    <source>
        <dbReference type="EMBL" id="KUL99709.1"/>
    </source>
</evidence>
<feature type="signal peptide" evidence="6">
    <location>
        <begin position="1"/>
        <end position="18"/>
    </location>
</feature>
<dbReference type="EMBL" id="LMVH01000001">
    <property type="protein sequence ID" value="KUL99709.1"/>
    <property type="molecule type" value="Genomic_DNA"/>
</dbReference>
<evidence type="ECO:0000256" key="5">
    <source>
        <dbReference type="ARBA" id="ARBA00023316"/>
    </source>
</evidence>
<organism evidence="8 9">
    <name type="scientific">Fusobacterium nucleatum subsp. nucleatum</name>
    <dbReference type="NCBI Taxonomy" id="76856"/>
    <lineage>
        <taxon>Bacteria</taxon>
        <taxon>Fusobacteriati</taxon>
        <taxon>Fusobacteriota</taxon>
        <taxon>Fusobacteriia</taxon>
        <taxon>Fusobacteriales</taxon>
        <taxon>Fusobacteriaceae</taxon>
        <taxon>Fusobacterium</taxon>
    </lineage>
</organism>
<keyword evidence="5" id="KW-0961">Cell wall biogenesis/degradation</keyword>
<dbReference type="Gene3D" id="1.10.101.10">
    <property type="entry name" value="PGBD-like superfamily/PGBD"/>
    <property type="match status" value="1"/>
</dbReference>
<dbReference type="InterPro" id="IPR036366">
    <property type="entry name" value="PGBDSf"/>
</dbReference>
<dbReference type="RefSeq" id="WP_059223015.1">
    <property type="nucleotide sequence ID" value="NZ_LMVH01000001.1"/>
</dbReference>
<dbReference type="SUPFAM" id="SSF47090">
    <property type="entry name" value="PGBD-like"/>
    <property type="match status" value="1"/>
</dbReference>
<dbReference type="AlphaFoldDB" id="A0A101K737"/>
<accession>A0A101K737</accession>
<evidence type="ECO:0000259" key="7">
    <source>
        <dbReference type="SMART" id="SM00644"/>
    </source>
</evidence>
<gene>
    <name evidence="8" type="ORF">RO03_09475</name>
</gene>
<dbReference type="GO" id="GO:0009254">
    <property type="term" value="P:peptidoglycan turnover"/>
    <property type="evidence" value="ECO:0007669"/>
    <property type="project" value="TreeGrafter"/>
</dbReference>
<evidence type="ECO:0000256" key="3">
    <source>
        <dbReference type="ARBA" id="ARBA00011901"/>
    </source>
</evidence>
<dbReference type="InterPro" id="IPR002502">
    <property type="entry name" value="Amidase_domain"/>
</dbReference>
<dbReference type="InterPro" id="IPR036505">
    <property type="entry name" value="Amidase/PGRP_sf"/>
</dbReference>
<comment type="catalytic activity">
    <reaction evidence="1">
        <text>Hydrolyzes the link between N-acetylmuramoyl residues and L-amino acid residues in certain cell-wall glycopeptides.</text>
        <dbReference type="EC" id="3.5.1.28"/>
    </reaction>
</comment>